<dbReference type="Proteomes" id="UP001302126">
    <property type="component" value="Unassembled WGS sequence"/>
</dbReference>
<keyword evidence="3" id="KW-1185">Reference proteome</keyword>
<evidence type="ECO:0000313" key="2">
    <source>
        <dbReference type="EMBL" id="KAK4192703.1"/>
    </source>
</evidence>
<protein>
    <submittedName>
        <fullName evidence="2">Uncharacterized protein</fullName>
    </submittedName>
</protein>
<comment type="caution">
    <text evidence="2">The sequence shown here is derived from an EMBL/GenBank/DDBJ whole genome shotgun (WGS) entry which is preliminary data.</text>
</comment>
<accession>A0AAN6X3I6</accession>
<dbReference type="EMBL" id="MU864353">
    <property type="protein sequence ID" value="KAK4192703.1"/>
    <property type="molecule type" value="Genomic_DNA"/>
</dbReference>
<feature type="compositionally biased region" description="Basic residues" evidence="1">
    <location>
        <begin position="126"/>
        <end position="145"/>
    </location>
</feature>
<feature type="compositionally biased region" description="Low complexity" evidence="1">
    <location>
        <begin position="146"/>
        <end position="186"/>
    </location>
</feature>
<feature type="region of interest" description="Disordered" evidence="1">
    <location>
        <begin position="1"/>
        <end position="202"/>
    </location>
</feature>
<gene>
    <name evidence="2" type="ORF">QBC35DRAFT_199993</name>
</gene>
<reference evidence="2" key="1">
    <citation type="journal article" date="2023" name="Mol. Phylogenet. Evol.">
        <title>Genome-scale phylogeny and comparative genomics of the fungal order Sordariales.</title>
        <authorList>
            <person name="Hensen N."/>
            <person name="Bonometti L."/>
            <person name="Westerberg I."/>
            <person name="Brannstrom I.O."/>
            <person name="Guillou S."/>
            <person name="Cros-Aarteil S."/>
            <person name="Calhoun S."/>
            <person name="Haridas S."/>
            <person name="Kuo A."/>
            <person name="Mondo S."/>
            <person name="Pangilinan J."/>
            <person name="Riley R."/>
            <person name="LaButti K."/>
            <person name="Andreopoulos B."/>
            <person name="Lipzen A."/>
            <person name="Chen C."/>
            <person name="Yan M."/>
            <person name="Daum C."/>
            <person name="Ng V."/>
            <person name="Clum A."/>
            <person name="Steindorff A."/>
            <person name="Ohm R.A."/>
            <person name="Martin F."/>
            <person name="Silar P."/>
            <person name="Natvig D.O."/>
            <person name="Lalanne C."/>
            <person name="Gautier V."/>
            <person name="Ament-Velasquez S.L."/>
            <person name="Kruys A."/>
            <person name="Hutchinson M.I."/>
            <person name="Powell A.J."/>
            <person name="Barry K."/>
            <person name="Miller A.N."/>
            <person name="Grigoriev I.V."/>
            <person name="Debuchy R."/>
            <person name="Gladieux P."/>
            <person name="Hiltunen Thoren M."/>
            <person name="Johannesson H."/>
        </authorList>
    </citation>
    <scope>NUCLEOTIDE SEQUENCE</scope>
    <source>
        <strain evidence="2">PSN309</strain>
    </source>
</reference>
<proteinExistence type="predicted"/>
<sequence length="202" mass="21451">MNPSLYYMPGATAAPDEQTAPHSQHQGHGRKSSKASSKADKHSSKGAKEGGGKWINKMTGWLATSEPSTQALLQHQREAFQNAGIPLADPSARAHAHSKLNSPIGEIPPDATMSTAGPDPEEVLKQRKKEQQRRKERSSRKHSHSAHSVSAGSMTATATGSSSFMGPRSASAGSSSSMYSGKETSSVSSPTDYSFPYGGWNR</sequence>
<reference evidence="2" key="2">
    <citation type="submission" date="2023-05" db="EMBL/GenBank/DDBJ databases">
        <authorList>
            <consortium name="Lawrence Berkeley National Laboratory"/>
            <person name="Steindorff A."/>
            <person name="Hensen N."/>
            <person name="Bonometti L."/>
            <person name="Westerberg I."/>
            <person name="Brannstrom I.O."/>
            <person name="Guillou S."/>
            <person name="Cros-Aarteil S."/>
            <person name="Calhoun S."/>
            <person name="Haridas S."/>
            <person name="Kuo A."/>
            <person name="Mondo S."/>
            <person name="Pangilinan J."/>
            <person name="Riley R."/>
            <person name="Labutti K."/>
            <person name="Andreopoulos B."/>
            <person name="Lipzen A."/>
            <person name="Chen C."/>
            <person name="Yanf M."/>
            <person name="Daum C."/>
            <person name="Ng V."/>
            <person name="Clum A."/>
            <person name="Ohm R."/>
            <person name="Martin F."/>
            <person name="Silar P."/>
            <person name="Natvig D."/>
            <person name="Lalanne C."/>
            <person name="Gautier V."/>
            <person name="Ament-Velasquez S.L."/>
            <person name="Kruys A."/>
            <person name="Hutchinson M.I."/>
            <person name="Powell A.J."/>
            <person name="Barry K."/>
            <person name="Miller A.N."/>
            <person name="Grigoriev I.V."/>
            <person name="Debuchy R."/>
            <person name="Gladieux P."/>
            <person name="Thoren M.H."/>
            <person name="Johannesson H."/>
        </authorList>
    </citation>
    <scope>NUCLEOTIDE SEQUENCE</scope>
    <source>
        <strain evidence="2">PSN309</strain>
    </source>
</reference>
<dbReference type="AlphaFoldDB" id="A0AAN6X3I6"/>
<evidence type="ECO:0000256" key="1">
    <source>
        <dbReference type="SAM" id="MobiDB-lite"/>
    </source>
</evidence>
<evidence type="ECO:0000313" key="3">
    <source>
        <dbReference type="Proteomes" id="UP001302126"/>
    </source>
</evidence>
<organism evidence="2 3">
    <name type="scientific">Podospora australis</name>
    <dbReference type="NCBI Taxonomy" id="1536484"/>
    <lineage>
        <taxon>Eukaryota</taxon>
        <taxon>Fungi</taxon>
        <taxon>Dikarya</taxon>
        <taxon>Ascomycota</taxon>
        <taxon>Pezizomycotina</taxon>
        <taxon>Sordariomycetes</taxon>
        <taxon>Sordariomycetidae</taxon>
        <taxon>Sordariales</taxon>
        <taxon>Podosporaceae</taxon>
        <taxon>Podospora</taxon>
    </lineage>
</organism>
<name>A0AAN6X3I6_9PEZI</name>
<feature type="compositionally biased region" description="Basic and acidic residues" evidence="1">
    <location>
        <begin position="37"/>
        <end position="51"/>
    </location>
</feature>